<sequence length="299" mass="32070">MSDVGDLFEDVSSPPAKDSEDTPAPEASCIVPTRGTLPGAFKKNKFPPATKRLFFPIIPDGGGLNCLAPATAGISAASFFKTLPLDALRVPVDDIVRTSHENLVNLQELYIGSSSVILTYDSWGISLQEICRASNIFAGNESAVATICKETLKGLQYVHDEIGIAHGNISCGTVMLTESGRVKIADVGDSMLQNHDPEEKIQDCQAVCQMAKVLLQLGTADKPATTLYLEAENFANAPFGTTIEELINRGRISIFATFSTPPENFTLPILIPVFGPTPQALHSFADNYAGLGDEVLLHY</sequence>
<dbReference type="Gene3D" id="1.10.510.10">
    <property type="entry name" value="Transferase(Phosphotransferase) domain 1"/>
    <property type="match status" value="1"/>
</dbReference>
<name>A0A4S3J0T2_9EURO</name>
<evidence type="ECO:0000256" key="4">
    <source>
        <dbReference type="SAM" id="MobiDB-lite"/>
    </source>
</evidence>
<protein>
    <recommendedName>
        <fullName evidence="5">Protein kinase domain-containing protein</fullName>
    </recommendedName>
</protein>
<dbReference type="PANTHER" id="PTHR45832">
    <property type="entry name" value="SERINE/THREONINE-PROTEIN KINASE SAMKA-RELATED-RELATED"/>
    <property type="match status" value="1"/>
</dbReference>
<dbReference type="SUPFAM" id="SSF56112">
    <property type="entry name" value="Protein kinase-like (PK-like)"/>
    <property type="match status" value="1"/>
</dbReference>
<dbReference type="STRING" id="1220188.A0A4S3J0T2"/>
<dbReference type="VEuPathDB" id="FungiDB:EYZ11_012329"/>
<comment type="similarity">
    <text evidence="1">Belongs to the protein kinase superfamily. STE Ser/Thr protein kinase family. STE20 subfamily.</text>
</comment>
<evidence type="ECO:0000313" key="7">
    <source>
        <dbReference type="Proteomes" id="UP000308092"/>
    </source>
</evidence>
<comment type="caution">
    <text evidence="6">The sequence shown here is derived from an EMBL/GenBank/DDBJ whole genome shotgun (WGS) entry which is preliminary data.</text>
</comment>
<evidence type="ECO:0000256" key="1">
    <source>
        <dbReference type="ARBA" id="ARBA00008874"/>
    </source>
</evidence>
<keyword evidence="7" id="KW-1185">Reference proteome</keyword>
<dbReference type="GO" id="GO:0005524">
    <property type="term" value="F:ATP binding"/>
    <property type="evidence" value="ECO:0007669"/>
    <property type="project" value="UniProtKB-KW"/>
</dbReference>
<dbReference type="Proteomes" id="UP000308092">
    <property type="component" value="Unassembled WGS sequence"/>
</dbReference>
<dbReference type="Pfam" id="PF00069">
    <property type="entry name" value="Pkinase"/>
    <property type="match status" value="1"/>
</dbReference>
<organism evidence="6 7">
    <name type="scientific">Aspergillus tanneri</name>
    <dbReference type="NCBI Taxonomy" id="1220188"/>
    <lineage>
        <taxon>Eukaryota</taxon>
        <taxon>Fungi</taxon>
        <taxon>Dikarya</taxon>
        <taxon>Ascomycota</taxon>
        <taxon>Pezizomycotina</taxon>
        <taxon>Eurotiomycetes</taxon>
        <taxon>Eurotiomycetidae</taxon>
        <taxon>Eurotiales</taxon>
        <taxon>Aspergillaceae</taxon>
        <taxon>Aspergillus</taxon>
        <taxon>Aspergillus subgen. Circumdati</taxon>
    </lineage>
</organism>
<feature type="domain" description="Protein kinase" evidence="5">
    <location>
        <begin position="1"/>
        <end position="299"/>
    </location>
</feature>
<dbReference type="InterPro" id="IPR051931">
    <property type="entry name" value="PAK3-like"/>
</dbReference>
<keyword evidence="3" id="KW-0067">ATP-binding</keyword>
<gene>
    <name evidence="6" type="ORF">EYZ11_012329</name>
</gene>
<evidence type="ECO:0000256" key="3">
    <source>
        <dbReference type="ARBA" id="ARBA00022840"/>
    </source>
</evidence>
<evidence type="ECO:0000256" key="2">
    <source>
        <dbReference type="ARBA" id="ARBA00022741"/>
    </source>
</evidence>
<dbReference type="EMBL" id="SOSA01000902">
    <property type="protein sequence ID" value="THC88225.1"/>
    <property type="molecule type" value="Genomic_DNA"/>
</dbReference>
<proteinExistence type="inferred from homology"/>
<dbReference type="PROSITE" id="PS50011">
    <property type="entry name" value="PROTEIN_KINASE_DOM"/>
    <property type="match status" value="1"/>
</dbReference>
<evidence type="ECO:0000313" key="6">
    <source>
        <dbReference type="EMBL" id="THC88225.1"/>
    </source>
</evidence>
<dbReference type="AlphaFoldDB" id="A0A4S3J0T2"/>
<keyword evidence="2" id="KW-0547">Nucleotide-binding</keyword>
<reference evidence="6 7" key="1">
    <citation type="submission" date="2019-03" db="EMBL/GenBank/DDBJ databases">
        <title>The genome sequence of a newly discovered highly antifungal drug resistant Aspergillus species, Aspergillus tanneri NIH 1004.</title>
        <authorList>
            <person name="Mounaud S."/>
            <person name="Singh I."/>
            <person name="Joardar V."/>
            <person name="Pakala S."/>
            <person name="Pakala S."/>
            <person name="Venepally P."/>
            <person name="Hoover J."/>
            <person name="Nierman W."/>
            <person name="Chung J."/>
            <person name="Losada L."/>
        </authorList>
    </citation>
    <scope>NUCLEOTIDE SEQUENCE [LARGE SCALE GENOMIC DNA]</scope>
    <source>
        <strain evidence="6 7">NIH1004</strain>
    </source>
</reference>
<dbReference type="InterPro" id="IPR000719">
    <property type="entry name" value="Prot_kinase_dom"/>
</dbReference>
<accession>A0A4S3J0T2</accession>
<feature type="region of interest" description="Disordered" evidence="4">
    <location>
        <begin position="1"/>
        <end position="31"/>
    </location>
</feature>
<dbReference type="GO" id="GO:0004672">
    <property type="term" value="F:protein kinase activity"/>
    <property type="evidence" value="ECO:0007669"/>
    <property type="project" value="InterPro"/>
</dbReference>
<evidence type="ECO:0000259" key="5">
    <source>
        <dbReference type="PROSITE" id="PS50011"/>
    </source>
</evidence>
<dbReference type="InterPro" id="IPR011009">
    <property type="entry name" value="Kinase-like_dom_sf"/>
</dbReference>
<dbReference type="PANTHER" id="PTHR45832:SF22">
    <property type="entry name" value="SERINE_THREONINE-PROTEIN KINASE SAMKA-RELATED"/>
    <property type="match status" value="1"/>
</dbReference>